<evidence type="ECO:0000313" key="3">
    <source>
        <dbReference type="Proteomes" id="UP000750502"/>
    </source>
</evidence>
<reference evidence="2" key="2">
    <citation type="submission" date="2020-10" db="EMBL/GenBank/DDBJ databases">
        <authorList>
            <person name="Peck L.D."/>
            <person name="Nowell R.W."/>
            <person name="Flood J."/>
            <person name="Ryan M.J."/>
            <person name="Barraclough T.G."/>
        </authorList>
    </citation>
    <scope>NUCLEOTIDE SEQUENCE</scope>
    <source>
        <strain evidence="2">IMI 127659i</strain>
    </source>
</reference>
<evidence type="ECO:0000313" key="2">
    <source>
        <dbReference type="EMBL" id="KAG5770982.1"/>
    </source>
</evidence>
<evidence type="ECO:0000256" key="1">
    <source>
        <dbReference type="SAM" id="MobiDB-lite"/>
    </source>
</evidence>
<proteinExistence type="predicted"/>
<dbReference type="OrthoDB" id="3205825at2759"/>
<dbReference type="EMBL" id="JADFTT010000047">
    <property type="protein sequence ID" value="KAG5770982.1"/>
    <property type="molecule type" value="Genomic_DNA"/>
</dbReference>
<name>A0A9P7I8V8_9HYPO</name>
<feature type="region of interest" description="Disordered" evidence="1">
    <location>
        <begin position="54"/>
        <end position="82"/>
    </location>
</feature>
<feature type="region of interest" description="Disordered" evidence="1">
    <location>
        <begin position="126"/>
        <end position="148"/>
    </location>
</feature>
<dbReference type="AlphaFoldDB" id="A0A9P7I8V8"/>
<comment type="caution">
    <text evidence="2">The sequence shown here is derived from an EMBL/GenBank/DDBJ whole genome shotgun (WGS) entry which is preliminary data.</text>
</comment>
<sequence length="148" mass="16470">MDTDSDQILLIAMMSLPNDIVYVQFHPLAYLVKLHIEMNMADLIIRVVKASNNSDYPDCSGSRSHSTQKKSSKQTGKSKIPSAMFVGGNTTFIEANTDDIELVDRLQGGIQKTTRTEVVVKQTGRSEYDDVASDTGSTRQLQREHFTV</sequence>
<dbReference type="PANTHER" id="PTHR35179">
    <property type="entry name" value="PROTEIN CBG02620"/>
    <property type="match status" value="1"/>
</dbReference>
<reference evidence="2" key="1">
    <citation type="journal article" date="2020" name="bioRxiv">
        <title>Historical genomics reveals the evolutionary mechanisms behind multiple outbreaks of the host-specific coffee wilt pathogen Fusarium xylarioides.</title>
        <authorList>
            <person name="Peck D."/>
            <person name="Nowell R.W."/>
            <person name="Flood J."/>
            <person name="Ryan M.J."/>
            <person name="Barraclough T.G."/>
        </authorList>
    </citation>
    <scope>NUCLEOTIDE SEQUENCE</scope>
    <source>
        <strain evidence="2">IMI 127659i</strain>
    </source>
</reference>
<keyword evidence="3" id="KW-1185">Reference proteome</keyword>
<dbReference type="PANTHER" id="PTHR35179:SF1">
    <property type="entry name" value="INTEGRAL MEMBRANE PROTEIN"/>
    <property type="match status" value="1"/>
</dbReference>
<accession>A0A9P7I8V8</accession>
<organism evidence="2 3">
    <name type="scientific">Fusarium xylarioides</name>
    <dbReference type="NCBI Taxonomy" id="221167"/>
    <lineage>
        <taxon>Eukaryota</taxon>
        <taxon>Fungi</taxon>
        <taxon>Dikarya</taxon>
        <taxon>Ascomycota</taxon>
        <taxon>Pezizomycotina</taxon>
        <taxon>Sordariomycetes</taxon>
        <taxon>Hypocreomycetidae</taxon>
        <taxon>Hypocreales</taxon>
        <taxon>Nectriaceae</taxon>
        <taxon>Fusarium</taxon>
        <taxon>Fusarium fujikuroi species complex</taxon>
    </lineage>
</organism>
<dbReference type="Proteomes" id="UP000750502">
    <property type="component" value="Unassembled WGS sequence"/>
</dbReference>
<gene>
    <name evidence="2" type="ORF">H9Q72_002356</name>
</gene>
<protein>
    <submittedName>
        <fullName evidence="2">Uncharacterized protein</fullName>
    </submittedName>
</protein>